<evidence type="ECO:0000313" key="1">
    <source>
        <dbReference type="EMBL" id="EKC78694.1"/>
    </source>
</evidence>
<feature type="non-terminal residue" evidence="1">
    <location>
        <position position="180"/>
    </location>
</feature>
<name>K1UFC5_9ZZZZ</name>
<proteinExistence type="predicted"/>
<reference evidence="1" key="1">
    <citation type="journal article" date="2013" name="Environ. Microbiol.">
        <title>Microbiota from the distal guts of lean and obese adolescents exhibit partial functional redundancy besides clear differences in community structure.</title>
        <authorList>
            <person name="Ferrer M."/>
            <person name="Ruiz A."/>
            <person name="Lanza F."/>
            <person name="Haange S.B."/>
            <person name="Oberbach A."/>
            <person name="Till H."/>
            <person name="Bargiela R."/>
            <person name="Campoy C."/>
            <person name="Segura M.T."/>
            <person name="Richter M."/>
            <person name="von Bergen M."/>
            <person name="Seifert J."/>
            <person name="Suarez A."/>
        </authorList>
    </citation>
    <scope>NUCLEOTIDE SEQUENCE</scope>
</reference>
<accession>K1UFC5</accession>
<comment type="caution">
    <text evidence="1">The sequence shown here is derived from an EMBL/GenBank/DDBJ whole genome shotgun (WGS) entry which is preliminary data.</text>
</comment>
<organism evidence="1">
    <name type="scientific">human gut metagenome</name>
    <dbReference type="NCBI Taxonomy" id="408170"/>
    <lineage>
        <taxon>unclassified sequences</taxon>
        <taxon>metagenomes</taxon>
        <taxon>organismal metagenomes</taxon>
    </lineage>
</organism>
<protein>
    <submittedName>
        <fullName evidence="1">Uncharacterized protein</fullName>
    </submittedName>
</protein>
<gene>
    <name evidence="1" type="ORF">LEA_03220</name>
</gene>
<sequence length="180" mass="19569">MAFAPFREFLALIILDGDFDLPQHQLAGLADGRSKSGDGLRGVEIKDIQKILMLEVISRLHPAAGQQRIGGADNGGVPKCGSDVELIIVLQKGTVNDADNIAPVVVPVFIYKLRRHTLHLIGKSVFTGNVKALFQRRRYHLTMLLPVFPKIRAARVLAAAGIGNIEYISEFGLLAAGIHK</sequence>
<dbReference type="EMBL" id="AJWY01002142">
    <property type="protein sequence ID" value="EKC78694.1"/>
    <property type="molecule type" value="Genomic_DNA"/>
</dbReference>
<dbReference type="AlphaFoldDB" id="K1UFC5"/>